<keyword evidence="2" id="KW-1185">Reference proteome</keyword>
<organism evidence="1 2">
    <name type="scientific">Pleurodeles waltl</name>
    <name type="common">Iberian ribbed newt</name>
    <dbReference type="NCBI Taxonomy" id="8319"/>
    <lineage>
        <taxon>Eukaryota</taxon>
        <taxon>Metazoa</taxon>
        <taxon>Chordata</taxon>
        <taxon>Craniata</taxon>
        <taxon>Vertebrata</taxon>
        <taxon>Euteleostomi</taxon>
        <taxon>Amphibia</taxon>
        <taxon>Batrachia</taxon>
        <taxon>Caudata</taxon>
        <taxon>Salamandroidea</taxon>
        <taxon>Salamandridae</taxon>
        <taxon>Pleurodelinae</taxon>
        <taxon>Pleurodeles</taxon>
    </lineage>
</organism>
<evidence type="ECO:0000313" key="1">
    <source>
        <dbReference type="EMBL" id="KAJ1118603.1"/>
    </source>
</evidence>
<comment type="caution">
    <text evidence="1">The sequence shown here is derived from an EMBL/GenBank/DDBJ whole genome shotgun (WGS) entry which is preliminary data.</text>
</comment>
<sequence>MMGAIESTVVRADVANLLRSLPFEIDGLPQCALYFGSGSCLGSADNGPNSKPDQPLIAAERTLRIWFHHRAAASVADSGVAVVGAGDAQRPAHRWGLGMALWRVPLPANGALVTMQAF</sequence>
<accession>A0AAV7NZ39</accession>
<protein>
    <submittedName>
        <fullName evidence="1">Uncharacterized protein</fullName>
    </submittedName>
</protein>
<dbReference type="AlphaFoldDB" id="A0AAV7NZ39"/>
<name>A0AAV7NZ39_PLEWA</name>
<dbReference type="EMBL" id="JANPWB010000012">
    <property type="protein sequence ID" value="KAJ1118603.1"/>
    <property type="molecule type" value="Genomic_DNA"/>
</dbReference>
<dbReference type="Proteomes" id="UP001066276">
    <property type="component" value="Chromosome 8"/>
</dbReference>
<proteinExistence type="predicted"/>
<evidence type="ECO:0000313" key="2">
    <source>
        <dbReference type="Proteomes" id="UP001066276"/>
    </source>
</evidence>
<gene>
    <name evidence="1" type="ORF">NDU88_006793</name>
</gene>
<reference evidence="1" key="1">
    <citation type="journal article" date="2022" name="bioRxiv">
        <title>Sequencing and chromosome-scale assembly of the giantPleurodeles waltlgenome.</title>
        <authorList>
            <person name="Brown T."/>
            <person name="Elewa A."/>
            <person name="Iarovenko S."/>
            <person name="Subramanian E."/>
            <person name="Araus A.J."/>
            <person name="Petzold A."/>
            <person name="Susuki M."/>
            <person name="Suzuki K.-i.T."/>
            <person name="Hayashi T."/>
            <person name="Toyoda A."/>
            <person name="Oliveira C."/>
            <person name="Osipova E."/>
            <person name="Leigh N.D."/>
            <person name="Simon A."/>
            <person name="Yun M.H."/>
        </authorList>
    </citation>
    <scope>NUCLEOTIDE SEQUENCE</scope>
    <source>
        <strain evidence="1">20211129_DDA</strain>
        <tissue evidence="1">Liver</tissue>
    </source>
</reference>